<sequence>MRDIHVPYKNVAHPCAPPCGLYLPALPLRYGAPEEREQGRAKRRAVQSRASRAQQRHRAKQGKARLG</sequence>
<proteinExistence type="predicted"/>
<evidence type="ECO:0000313" key="2">
    <source>
        <dbReference type="EMBL" id="CAP51178.1"/>
    </source>
</evidence>
<feature type="region of interest" description="Disordered" evidence="1">
    <location>
        <begin position="33"/>
        <end position="67"/>
    </location>
</feature>
<evidence type="ECO:0000313" key="3">
    <source>
        <dbReference type="Proteomes" id="UP000001188"/>
    </source>
</evidence>
<dbReference type="AlphaFoldDB" id="B0RRU3"/>
<protein>
    <submittedName>
        <fullName evidence="2">Uncharacterized protein</fullName>
    </submittedName>
</protein>
<dbReference type="HOGENOM" id="CLU_2811401_0_0_6"/>
<dbReference type="KEGG" id="xca:xcc-b100_1827"/>
<accession>B0RRU3</accession>
<gene>
    <name evidence="2" type="ORF">XCCB100_1827</name>
</gene>
<dbReference type="EMBL" id="AM920689">
    <property type="protein sequence ID" value="CAP51178.1"/>
    <property type="molecule type" value="Genomic_DNA"/>
</dbReference>
<dbReference type="Proteomes" id="UP000001188">
    <property type="component" value="Chromosome"/>
</dbReference>
<organism evidence="2 3">
    <name type="scientific">Xanthomonas campestris pv. campestris (strain B100)</name>
    <dbReference type="NCBI Taxonomy" id="509169"/>
    <lineage>
        <taxon>Bacteria</taxon>
        <taxon>Pseudomonadati</taxon>
        <taxon>Pseudomonadota</taxon>
        <taxon>Gammaproteobacteria</taxon>
        <taxon>Lysobacterales</taxon>
        <taxon>Lysobacteraceae</taxon>
        <taxon>Xanthomonas</taxon>
    </lineage>
</organism>
<evidence type="ECO:0000256" key="1">
    <source>
        <dbReference type="SAM" id="MobiDB-lite"/>
    </source>
</evidence>
<feature type="compositionally biased region" description="Basic residues" evidence="1">
    <location>
        <begin position="54"/>
        <end position="67"/>
    </location>
</feature>
<name>B0RRU3_XANCB</name>
<reference evidence="2 3" key="1">
    <citation type="journal article" date="2008" name="J. Biotechnol.">
        <title>The genome of Xanthomonas campestris pv. campestris B100 and its use for the reconstruction of metabolic pathways involved in xanthan biosynthesis.</title>
        <authorList>
            <person name="Vorholter F.J."/>
            <person name="Schneiker S."/>
            <person name="Goesmann A."/>
            <person name="Krause L."/>
            <person name="Bekel T."/>
            <person name="Kaiser O."/>
            <person name="Linke B."/>
            <person name="Patschkowski T."/>
            <person name="Ruckert C."/>
            <person name="Schmid J."/>
            <person name="Sidhu V.K."/>
            <person name="Sieber V."/>
            <person name="Tauch A."/>
            <person name="Watt S.A."/>
            <person name="Weisshaar B."/>
            <person name="Becker A."/>
            <person name="Niehaus K."/>
            <person name="Puhler A."/>
        </authorList>
    </citation>
    <scope>NUCLEOTIDE SEQUENCE [LARGE SCALE GENOMIC DNA]</scope>
    <source>
        <strain evidence="2 3">B100</strain>
    </source>
</reference>